<evidence type="ECO:0000313" key="3">
    <source>
        <dbReference type="Proteomes" id="UP000499080"/>
    </source>
</evidence>
<dbReference type="EMBL" id="BGPR01000293">
    <property type="protein sequence ID" value="GBM11000.1"/>
    <property type="molecule type" value="Genomic_DNA"/>
</dbReference>
<dbReference type="Pfam" id="PF16087">
    <property type="entry name" value="DUF4817"/>
    <property type="match status" value="1"/>
</dbReference>
<evidence type="ECO:0000259" key="1">
    <source>
        <dbReference type="Pfam" id="PF16087"/>
    </source>
</evidence>
<evidence type="ECO:0000313" key="2">
    <source>
        <dbReference type="EMBL" id="GBM11000.1"/>
    </source>
</evidence>
<accession>A0A4Y2D2Q2</accession>
<dbReference type="InterPro" id="IPR032135">
    <property type="entry name" value="DUF4817"/>
</dbReference>
<reference evidence="2 3" key="1">
    <citation type="journal article" date="2019" name="Sci. Rep.">
        <title>Orb-weaving spider Araneus ventricosus genome elucidates the spidroin gene catalogue.</title>
        <authorList>
            <person name="Kono N."/>
            <person name="Nakamura H."/>
            <person name="Ohtoshi R."/>
            <person name="Moran D.A.P."/>
            <person name="Shinohara A."/>
            <person name="Yoshida Y."/>
            <person name="Fujiwara M."/>
            <person name="Mori M."/>
            <person name="Tomita M."/>
            <person name="Arakawa K."/>
        </authorList>
    </citation>
    <scope>NUCLEOTIDE SEQUENCE [LARGE SCALE GENOMIC DNA]</scope>
</reference>
<dbReference type="Proteomes" id="UP000499080">
    <property type="component" value="Unassembled WGS sequence"/>
</dbReference>
<sequence length="159" mass="18678">MSETLILWITSSDCHVVRLCLTKEFWDSESFIAFDFRVSDIFRSERSPTATRRSFQKRVNVPKGPDAKTIRKLFAKFERTGSVDDNRVGNVGLRQTVVAPENVAKVPRKVYSYCSSCGMQQRHYWPFFMLEKISRERWITIFEQFVSTQLALEDRPRIE</sequence>
<dbReference type="OrthoDB" id="6611281at2759"/>
<organism evidence="2 3">
    <name type="scientific">Araneus ventricosus</name>
    <name type="common">Orbweaver spider</name>
    <name type="synonym">Epeira ventricosa</name>
    <dbReference type="NCBI Taxonomy" id="182803"/>
    <lineage>
        <taxon>Eukaryota</taxon>
        <taxon>Metazoa</taxon>
        <taxon>Ecdysozoa</taxon>
        <taxon>Arthropoda</taxon>
        <taxon>Chelicerata</taxon>
        <taxon>Arachnida</taxon>
        <taxon>Araneae</taxon>
        <taxon>Araneomorphae</taxon>
        <taxon>Entelegynae</taxon>
        <taxon>Araneoidea</taxon>
        <taxon>Araneidae</taxon>
        <taxon>Araneus</taxon>
    </lineage>
</organism>
<gene>
    <name evidence="2" type="ORF">AVEN_1335_1</name>
</gene>
<protein>
    <recommendedName>
        <fullName evidence="1">DUF4817 domain-containing protein</fullName>
    </recommendedName>
</protein>
<keyword evidence="3" id="KW-1185">Reference proteome</keyword>
<feature type="domain" description="DUF4817" evidence="1">
    <location>
        <begin position="42"/>
        <end position="83"/>
    </location>
</feature>
<proteinExistence type="predicted"/>
<name>A0A4Y2D2Q2_ARAVE</name>
<comment type="caution">
    <text evidence="2">The sequence shown here is derived from an EMBL/GenBank/DDBJ whole genome shotgun (WGS) entry which is preliminary data.</text>
</comment>
<dbReference type="AlphaFoldDB" id="A0A4Y2D2Q2"/>